<gene>
    <name evidence="2" type="ORF">TWF506_008058</name>
</gene>
<keyword evidence="1" id="KW-0732">Signal</keyword>
<keyword evidence="3" id="KW-1185">Reference proteome</keyword>
<dbReference type="EMBL" id="JAVHJM010000005">
    <property type="protein sequence ID" value="KAK6513621.1"/>
    <property type="molecule type" value="Genomic_DNA"/>
</dbReference>
<dbReference type="AlphaFoldDB" id="A0AAN8RX42"/>
<evidence type="ECO:0000313" key="3">
    <source>
        <dbReference type="Proteomes" id="UP001307849"/>
    </source>
</evidence>
<evidence type="ECO:0000313" key="2">
    <source>
        <dbReference type="EMBL" id="KAK6513621.1"/>
    </source>
</evidence>
<organism evidence="2 3">
    <name type="scientific">Arthrobotrys conoides</name>
    <dbReference type="NCBI Taxonomy" id="74498"/>
    <lineage>
        <taxon>Eukaryota</taxon>
        <taxon>Fungi</taxon>
        <taxon>Dikarya</taxon>
        <taxon>Ascomycota</taxon>
        <taxon>Pezizomycotina</taxon>
        <taxon>Orbiliomycetes</taxon>
        <taxon>Orbiliales</taxon>
        <taxon>Orbiliaceae</taxon>
        <taxon>Arthrobotrys</taxon>
    </lineage>
</organism>
<proteinExistence type="predicted"/>
<sequence length="170" mass="17790">MSLKCLLLLAAVAVVSQARSLNGRVLDGSLAKRSSTGSSATATETPEPVVVTISTTETITNIETNFTTIYPTAVNTFVKREEIAYPPWLPTTYPATRVSSACSCFIASPSPPVLAVFTTTVITLTNTATTTLEPLTNTDTTIITATASATTLVIETEPETPAILPAVVLV</sequence>
<feature type="chain" id="PRO_5042976962" evidence="1">
    <location>
        <begin position="19"/>
        <end position="170"/>
    </location>
</feature>
<dbReference type="Proteomes" id="UP001307849">
    <property type="component" value="Unassembled WGS sequence"/>
</dbReference>
<reference evidence="2 3" key="1">
    <citation type="submission" date="2019-10" db="EMBL/GenBank/DDBJ databases">
        <authorList>
            <person name="Palmer J.M."/>
        </authorList>
    </citation>
    <scope>NUCLEOTIDE SEQUENCE [LARGE SCALE GENOMIC DNA]</scope>
    <source>
        <strain evidence="2 3">TWF506</strain>
    </source>
</reference>
<comment type="caution">
    <text evidence="2">The sequence shown here is derived from an EMBL/GenBank/DDBJ whole genome shotgun (WGS) entry which is preliminary data.</text>
</comment>
<accession>A0AAN8RX42</accession>
<feature type="signal peptide" evidence="1">
    <location>
        <begin position="1"/>
        <end position="18"/>
    </location>
</feature>
<name>A0AAN8RX42_9PEZI</name>
<protein>
    <submittedName>
        <fullName evidence="2">Uncharacterized protein</fullName>
    </submittedName>
</protein>
<evidence type="ECO:0000256" key="1">
    <source>
        <dbReference type="SAM" id="SignalP"/>
    </source>
</evidence>